<feature type="domain" description="Protein kinase" evidence="9">
    <location>
        <begin position="48"/>
        <end position="341"/>
    </location>
</feature>
<dbReference type="GO" id="GO:0004674">
    <property type="term" value="F:protein serine/threonine kinase activity"/>
    <property type="evidence" value="ECO:0007669"/>
    <property type="project" value="UniProtKB-EC"/>
</dbReference>
<keyword evidence="6" id="KW-0325">Glycoprotein</keyword>
<evidence type="ECO:0000256" key="2">
    <source>
        <dbReference type="ARBA" id="ARBA00012513"/>
    </source>
</evidence>
<dbReference type="SUPFAM" id="SSF56112">
    <property type="entry name" value="Protein kinase-like (PK-like)"/>
    <property type="match status" value="1"/>
</dbReference>
<name>A0AAN9IBU6_CLITE</name>
<reference evidence="10 11" key="1">
    <citation type="submission" date="2024-01" db="EMBL/GenBank/DDBJ databases">
        <title>The genomes of 5 underutilized Papilionoideae crops provide insights into root nodulation and disease resistance.</title>
        <authorList>
            <person name="Yuan L."/>
        </authorList>
    </citation>
    <scope>NUCLEOTIDE SEQUENCE [LARGE SCALE GENOMIC DNA]</scope>
    <source>
        <strain evidence="10">LY-2023</strain>
        <tissue evidence="10">Leaf</tissue>
    </source>
</reference>
<keyword evidence="11" id="KW-1185">Reference proteome</keyword>
<evidence type="ECO:0000259" key="9">
    <source>
        <dbReference type="PROSITE" id="PS50011"/>
    </source>
</evidence>
<dbReference type="GO" id="GO:0030247">
    <property type="term" value="F:polysaccharide binding"/>
    <property type="evidence" value="ECO:0007669"/>
    <property type="project" value="InterPro"/>
</dbReference>
<dbReference type="GO" id="GO:0005524">
    <property type="term" value="F:ATP binding"/>
    <property type="evidence" value="ECO:0007669"/>
    <property type="project" value="UniProtKB-KW"/>
</dbReference>
<dbReference type="InterPro" id="IPR001245">
    <property type="entry name" value="Ser-Thr/Tyr_kinase_cat_dom"/>
</dbReference>
<dbReference type="Pfam" id="PF14380">
    <property type="entry name" value="WAK_assoc"/>
    <property type="match status" value="1"/>
</dbReference>
<dbReference type="PANTHER" id="PTHR46008">
    <property type="entry name" value="LEAF RUST 10 DISEASE-RESISTANCE LOCUS RECEPTOR-LIKE PROTEIN KINASE-LIKE 1.4"/>
    <property type="match status" value="1"/>
</dbReference>
<evidence type="ECO:0000313" key="10">
    <source>
        <dbReference type="EMBL" id="KAK7271225.1"/>
    </source>
</evidence>
<sequence>MFSLVMGSGFNLLGCFFTRTSNSIDIFPNYAQSKLQMFPYKEIKAATNFQHHLLKEAYGGRLYHGMLKDGREVAVQCLKMFQHNFIEYDVIMKCLPHKNIMSMYGYARHYRETLVVHEYISNVASLAAHLYGEIAESDTLPWLTRLDIAIDTANALCHLHRHGIMHLDVNPSNILLDMNFHAKLANFILSWKFTKNGSVYDEQEVDSVIATVACLDPAYLGSCRANGKNDVHSFGMVLYDLISSKPSRQWIQSETVNYSDDEPDDCLASLLRRNIENQSLVELVDPKLGFQSHHKIKQMMTATAELAFQCMQCPVESRPNMEQVLEILNGIRLIETKHPLEESSIILNLKKLLTILTLALEREDSALSTMYAKPMSTLLYSLFALSIILITCSAEISNTSAICAPSSCGNLSIRYPFWRKSNSIIGGEICGYPEFGLECTQGNKAIITLPSDTYYVTDINYVNHTITLVDIDILNQPCPRAKHNVSIENLPLSFTSLDLNLSFYFNCSSYPAYVDPIGCMRNSYDRDQSYVFVAGEEAENGFEWLKHCDEHVVVTVKQDVIGSVDLITGFGDAMKKGFVLDWMRAGDCAECERSGGNCVYDQAIKQARCICKDGSNVAKSCKKGTHVLA</sequence>
<dbReference type="PROSITE" id="PS50011">
    <property type="entry name" value="PROTEIN_KINASE_DOM"/>
    <property type="match status" value="1"/>
</dbReference>
<dbReference type="EC" id="2.7.11.1" evidence="2"/>
<dbReference type="InterPro" id="IPR025287">
    <property type="entry name" value="WAK_GUB"/>
</dbReference>
<keyword evidence="3" id="KW-0732">Signal</keyword>
<dbReference type="Pfam" id="PF07714">
    <property type="entry name" value="PK_Tyr_Ser-Thr"/>
    <property type="match status" value="1"/>
</dbReference>
<comment type="catalytic activity">
    <reaction evidence="7">
        <text>L-threonyl-[protein] + ATP = O-phospho-L-threonyl-[protein] + ADP + H(+)</text>
        <dbReference type="Rhea" id="RHEA:46608"/>
        <dbReference type="Rhea" id="RHEA-COMP:11060"/>
        <dbReference type="Rhea" id="RHEA-COMP:11605"/>
        <dbReference type="ChEBI" id="CHEBI:15378"/>
        <dbReference type="ChEBI" id="CHEBI:30013"/>
        <dbReference type="ChEBI" id="CHEBI:30616"/>
        <dbReference type="ChEBI" id="CHEBI:61977"/>
        <dbReference type="ChEBI" id="CHEBI:456216"/>
        <dbReference type="EC" id="2.7.11.1"/>
    </reaction>
</comment>
<dbReference type="PANTHER" id="PTHR46008:SF6">
    <property type="entry name" value="TYROSINE KINASE FAMILY PROTEIN"/>
    <property type="match status" value="1"/>
</dbReference>
<proteinExistence type="predicted"/>
<keyword evidence="5" id="KW-0067">ATP-binding</keyword>
<evidence type="ECO:0000256" key="5">
    <source>
        <dbReference type="ARBA" id="ARBA00022840"/>
    </source>
</evidence>
<protein>
    <recommendedName>
        <fullName evidence="2">non-specific serine/threonine protein kinase</fullName>
        <ecNumber evidence="2">2.7.11.1</ecNumber>
    </recommendedName>
</protein>
<evidence type="ECO:0000256" key="6">
    <source>
        <dbReference type="ARBA" id="ARBA00023180"/>
    </source>
</evidence>
<dbReference type="EMBL" id="JAYKXN010000007">
    <property type="protein sequence ID" value="KAK7271225.1"/>
    <property type="molecule type" value="Genomic_DNA"/>
</dbReference>
<evidence type="ECO:0000256" key="7">
    <source>
        <dbReference type="ARBA" id="ARBA00047899"/>
    </source>
</evidence>
<dbReference type="GO" id="GO:0016020">
    <property type="term" value="C:membrane"/>
    <property type="evidence" value="ECO:0007669"/>
    <property type="project" value="UniProtKB-SubCell"/>
</dbReference>
<dbReference type="Gene3D" id="1.10.510.10">
    <property type="entry name" value="Transferase(Phosphotransferase) domain 1"/>
    <property type="match status" value="1"/>
</dbReference>
<evidence type="ECO:0000256" key="1">
    <source>
        <dbReference type="ARBA" id="ARBA00004167"/>
    </source>
</evidence>
<dbReference type="Pfam" id="PF13947">
    <property type="entry name" value="GUB_WAK_bind"/>
    <property type="match status" value="1"/>
</dbReference>
<dbReference type="InterPro" id="IPR000719">
    <property type="entry name" value="Prot_kinase_dom"/>
</dbReference>
<comment type="subcellular location">
    <subcellularLocation>
        <location evidence="1">Membrane</location>
        <topology evidence="1">Single-pass membrane protein</topology>
    </subcellularLocation>
</comment>
<evidence type="ECO:0000256" key="8">
    <source>
        <dbReference type="ARBA" id="ARBA00048679"/>
    </source>
</evidence>
<gene>
    <name evidence="10" type="ORF">RJT34_26947</name>
</gene>
<dbReference type="Proteomes" id="UP001359559">
    <property type="component" value="Unassembled WGS sequence"/>
</dbReference>
<dbReference type="InterPro" id="IPR032872">
    <property type="entry name" value="WAK_assoc_C"/>
</dbReference>
<evidence type="ECO:0000256" key="4">
    <source>
        <dbReference type="ARBA" id="ARBA00022741"/>
    </source>
</evidence>
<dbReference type="Gene3D" id="3.30.200.20">
    <property type="entry name" value="Phosphorylase Kinase, domain 1"/>
    <property type="match status" value="1"/>
</dbReference>
<dbReference type="InterPro" id="IPR011009">
    <property type="entry name" value="Kinase-like_dom_sf"/>
</dbReference>
<keyword evidence="4" id="KW-0547">Nucleotide-binding</keyword>
<evidence type="ECO:0000256" key="3">
    <source>
        <dbReference type="ARBA" id="ARBA00022729"/>
    </source>
</evidence>
<organism evidence="10 11">
    <name type="scientific">Clitoria ternatea</name>
    <name type="common">Butterfly pea</name>
    <dbReference type="NCBI Taxonomy" id="43366"/>
    <lineage>
        <taxon>Eukaryota</taxon>
        <taxon>Viridiplantae</taxon>
        <taxon>Streptophyta</taxon>
        <taxon>Embryophyta</taxon>
        <taxon>Tracheophyta</taxon>
        <taxon>Spermatophyta</taxon>
        <taxon>Magnoliopsida</taxon>
        <taxon>eudicotyledons</taxon>
        <taxon>Gunneridae</taxon>
        <taxon>Pentapetalae</taxon>
        <taxon>rosids</taxon>
        <taxon>fabids</taxon>
        <taxon>Fabales</taxon>
        <taxon>Fabaceae</taxon>
        <taxon>Papilionoideae</taxon>
        <taxon>50 kb inversion clade</taxon>
        <taxon>NPAAA clade</taxon>
        <taxon>indigoferoid/millettioid clade</taxon>
        <taxon>Phaseoleae</taxon>
        <taxon>Clitoria</taxon>
    </lineage>
</organism>
<dbReference type="AlphaFoldDB" id="A0AAN9IBU6"/>
<accession>A0AAN9IBU6</accession>
<comment type="catalytic activity">
    <reaction evidence="8">
        <text>L-seryl-[protein] + ATP = O-phospho-L-seryl-[protein] + ADP + H(+)</text>
        <dbReference type="Rhea" id="RHEA:17989"/>
        <dbReference type="Rhea" id="RHEA-COMP:9863"/>
        <dbReference type="Rhea" id="RHEA-COMP:11604"/>
        <dbReference type="ChEBI" id="CHEBI:15378"/>
        <dbReference type="ChEBI" id="CHEBI:29999"/>
        <dbReference type="ChEBI" id="CHEBI:30616"/>
        <dbReference type="ChEBI" id="CHEBI:83421"/>
        <dbReference type="ChEBI" id="CHEBI:456216"/>
        <dbReference type="EC" id="2.7.11.1"/>
    </reaction>
</comment>
<comment type="caution">
    <text evidence="10">The sequence shown here is derived from an EMBL/GenBank/DDBJ whole genome shotgun (WGS) entry which is preliminary data.</text>
</comment>
<evidence type="ECO:0000313" key="11">
    <source>
        <dbReference type="Proteomes" id="UP001359559"/>
    </source>
</evidence>